<gene>
    <name evidence="2" type="ORF">AMECASPLE_037426</name>
</gene>
<keyword evidence="3" id="KW-1185">Reference proteome</keyword>
<proteinExistence type="predicted"/>
<protein>
    <submittedName>
        <fullName evidence="2">Uncharacterized protein</fullName>
    </submittedName>
</protein>
<evidence type="ECO:0000256" key="1">
    <source>
        <dbReference type="SAM" id="MobiDB-lite"/>
    </source>
</evidence>
<sequence length="157" mass="17993">MRRLTGKDGTPDGTHLRPIGGKDTAHPFLQNYWYRYVYDTTKSQKKTDCYVCSVMPVHSQGPTIYVRAMNDSQANCATSFKKLGYASRQYFIIPGQFPQENQTLNYTCNPHNCTCDSEFWNALNITEEDKVPPFNAHLNGIKQHAQCYNKSKRNNSI</sequence>
<dbReference type="EMBL" id="JAHRIP010062759">
    <property type="protein sequence ID" value="MEQ2305398.1"/>
    <property type="molecule type" value="Genomic_DNA"/>
</dbReference>
<name>A0ABV0ZGM0_9TELE</name>
<feature type="region of interest" description="Disordered" evidence="1">
    <location>
        <begin position="1"/>
        <end position="21"/>
    </location>
</feature>
<feature type="compositionally biased region" description="Basic and acidic residues" evidence="1">
    <location>
        <begin position="1"/>
        <end position="10"/>
    </location>
</feature>
<dbReference type="Proteomes" id="UP001469553">
    <property type="component" value="Unassembled WGS sequence"/>
</dbReference>
<accession>A0ABV0ZGM0</accession>
<comment type="caution">
    <text evidence="2">The sequence shown here is derived from an EMBL/GenBank/DDBJ whole genome shotgun (WGS) entry which is preliminary data.</text>
</comment>
<evidence type="ECO:0000313" key="2">
    <source>
        <dbReference type="EMBL" id="MEQ2305398.1"/>
    </source>
</evidence>
<reference evidence="2 3" key="1">
    <citation type="submission" date="2021-06" db="EMBL/GenBank/DDBJ databases">
        <authorList>
            <person name="Palmer J.M."/>
        </authorList>
    </citation>
    <scope>NUCLEOTIDE SEQUENCE [LARGE SCALE GENOMIC DNA]</scope>
    <source>
        <strain evidence="2 3">AS_MEX2019</strain>
        <tissue evidence="2">Muscle</tissue>
    </source>
</reference>
<evidence type="ECO:0000313" key="3">
    <source>
        <dbReference type="Proteomes" id="UP001469553"/>
    </source>
</evidence>
<organism evidence="2 3">
    <name type="scientific">Ameca splendens</name>
    <dbReference type="NCBI Taxonomy" id="208324"/>
    <lineage>
        <taxon>Eukaryota</taxon>
        <taxon>Metazoa</taxon>
        <taxon>Chordata</taxon>
        <taxon>Craniata</taxon>
        <taxon>Vertebrata</taxon>
        <taxon>Euteleostomi</taxon>
        <taxon>Actinopterygii</taxon>
        <taxon>Neopterygii</taxon>
        <taxon>Teleostei</taxon>
        <taxon>Neoteleostei</taxon>
        <taxon>Acanthomorphata</taxon>
        <taxon>Ovalentaria</taxon>
        <taxon>Atherinomorphae</taxon>
        <taxon>Cyprinodontiformes</taxon>
        <taxon>Goodeidae</taxon>
        <taxon>Ameca</taxon>
    </lineage>
</organism>